<comment type="caution">
    <text evidence="2">The sequence shown here is derived from an EMBL/GenBank/DDBJ whole genome shotgun (WGS) entry which is preliminary data.</text>
</comment>
<protein>
    <submittedName>
        <fullName evidence="2">Uncharacterized protein</fullName>
    </submittedName>
</protein>
<keyword evidence="1" id="KW-0472">Membrane</keyword>
<gene>
    <name evidence="2" type="ORF">P7D34_10000</name>
</gene>
<dbReference type="AlphaFoldDB" id="A0AAJ2J1N0"/>
<dbReference type="RefSeq" id="WP_206886650.1">
    <property type="nucleotide sequence ID" value="NZ_JARPXS010000010.1"/>
</dbReference>
<dbReference type="Proteomes" id="UP001257962">
    <property type="component" value="Unassembled WGS sequence"/>
</dbReference>
<keyword evidence="1" id="KW-0812">Transmembrane</keyword>
<feature type="transmembrane region" description="Helical" evidence="1">
    <location>
        <begin position="36"/>
        <end position="54"/>
    </location>
</feature>
<evidence type="ECO:0000313" key="3">
    <source>
        <dbReference type="Proteomes" id="UP001257962"/>
    </source>
</evidence>
<accession>A0AAJ2J1N0</accession>
<organism evidence="2 3">
    <name type="scientific">Lactococcus petauri</name>
    <dbReference type="NCBI Taxonomy" id="1940789"/>
    <lineage>
        <taxon>Bacteria</taxon>
        <taxon>Bacillati</taxon>
        <taxon>Bacillota</taxon>
        <taxon>Bacilli</taxon>
        <taxon>Lactobacillales</taxon>
        <taxon>Streptococcaceae</taxon>
        <taxon>Lactococcus</taxon>
    </lineage>
</organism>
<sequence>MINSDTIINTFFVLLFVVISHLMFSSNPVLEALGKILNALVFMVSAIALIIWKLN</sequence>
<feature type="transmembrane region" description="Helical" evidence="1">
    <location>
        <begin position="6"/>
        <end position="24"/>
    </location>
</feature>
<name>A0AAJ2J1N0_9LACT</name>
<evidence type="ECO:0000256" key="1">
    <source>
        <dbReference type="SAM" id="Phobius"/>
    </source>
</evidence>
<dbReference type="EMBL" id="JARPYC010000010">
    <property type="protein sequence ID" value="MDT2667542.1"/>
    <property type="molecule type" value="Genomic_DNA"/>
</dbReference>
<proteinExistence type="predicted"/>
<evidence type="ECO:0000313" key="2">
    <source>
        <dbReference type="EMBL" id="MDT2667542.1"/>
    </source>
</evidence>
<reference evidence="2" key="1">
    <citation type="submission" date="2023-03" db="EMBL/GenBank/DDBJ databases">
        <authorList>
            <person name="Shen W."/>
            <person name="Cai J."/>
        </authorList>
    </citation>
    <scope>NUCLEOTIDE SEQUENCE</scope>
    <source>
        <strain evidence="2">Y3</strain>
    </source>
</reference>
<keyword evidence="1" id="KW-1133">Transmembrane helix</keyword>